<accession>A0ABS0QN25</accession>
<feature type="region of interest" description="Disordered" evidence="1">
    <location>
        <begin position="166"/>
        <end position="187"/>
    </location>
</feature>
<dbReference type="InterPro" id="IPR022345">
    <property type="entry name" value="Phage_69_Orf23_MTP"/>
</dbReference>
<dbReference type="EMBL" id="JAEDAQ010000002">
    <property type="protein sequence ID" value="MBH9580130.1"/>
    <property type="molecule type" value="Genomic_DNA"/>
</dbReference>
<protein>
    <submittedName>
        <fullName evidence="2">Phage major tail protein, TP901-1 family</fullName>
    </submittedName>
</protein>
<reference evidence="2 3" key="1">
    <citation type="submission" date="2020-12" db="EMBL/GenBank/DDBJ databases">
        <title>Genomic analysis of Staphylococcus felis from a cat with skin infection.</title>
        <authorList>
            <person name="Aslantas O."/>
            <person name="Keskin O."/>
            <person name="Buyukaltay K."/>
            <person name="Gullu Yucetepe A."/>
        </authorList>
    </citation>
    <scope>NUCLEOTIDE SEQUENCE [LARGE SCALE GENOMIC DNA]</scope>
    <source>
        <strain evidence="2 3">HARRANVET</strain>
    </source>
</reference>
<dbReference type="Pfam" id="PF06199">
    <property type="entry name" value="Phage_tail_2"/>
    <property type="match status" value="1"/>
</dbReference>
<name>A0ABS0QN25_9STAP</name>
<dbReference type="NCBIfam" id="TIGR02126">
    <property type="entry name" value="phgtail_TP901_1"/>
    <property type="match status" value="1"/>
</dbReference>
<proteinExistence type="predicted"/>
<dbReference type="RefSeq" id="WP_198092494.1">
    <property type="nucleotide sequence ID" value="NZ_JAEDAQ010000002.1"/>
</dbReference>
<dbReference type="Proteomes" id="UP000597038">
    <property type="component" value="Unassembled WGS sequence"/>
</dbReference>
<dbReference type="InterPro" id="IPR011855">
    <property type="entry name" value="Phgtail_TP901_1"/>
</dbReference>
<evidence type="ECO:0000256" key="1">
    <source>
        <dbReference type="SAM" id="MobiDB-lite"/>
    </source>
</evidence>
<comment type="caution">
    <text evidence="2">The sequence shown here is derived from an EMBL/GenBank/DDBJ whole genome shotgun (WGS) entry which is preliminary data.</text>
</comment>
<evidence type="ECO:0000313" key="3">
    <source>
        <dbReference type="Proteomes" id="UP000597038"/>
    </source>
</evidence>
<organism evidence="2 3">
    <name type="scientific">Staphylococcus felis</name>
    <dbReference type="NCBI Taxonomy" id="46127"/>
    <lineage>
        <taxon>Bacteria</taxon>
        <taxon>Bacillati</taxon>
        <taxon>Bacillota</taxon>
        <taxon>Bacilli</taxon>
        <taxon>Bacillales</taxon>
        <taxon>Staphylococcaceae</taxon>
        <taxon>Staphylococcus</taxon>
    </lineage>
</organism>
<keyword evidence="3" id="KW-1185">Reference proteome</keyword>
<dbReference type="PRINTS" id="PR01997">
    <property type="entry name" value="MTP2FAMILY"/>
</dbReference>
<evidence type="ECO:0000313" key="2">
    <source>
        <dbReference type="EMBL" id="MBH9580130.1"/>
    </source>
</evidence>
<gene>
    <name evidence="2" type="ORF">I9026_01925</name>
</gene>
<sequence>MAVSKGSKTVLFFQAKDDATTDGNKLRLAFQTEHTFNSERETIEESTKDGVLKGVGEENANIEFTCYVVRDNKTYQLLKESYRKGEEIQAWEVDITEESKNGKYPATYVQGTLSNFNRTSSNDNYTELSSTFNVNLTPQDGEVTLMPEQFAAVQYAFNDFGQLAGGSVADSDDQDEDLSSGLGLSEA</sequence>